<dbReference type="InterPro" id="IPR057727">
    <property type="entry name" value="WCX_dom"/>
</dbReference>
<dbReference type="Gene3D" id="1.10.10.10">
    <property type="entry name" value="Winged helix-like DNA-binding domain superfamily/Winged helix DNA-binding domain"/>
    <property type="match status" value="1"/>
</dbReference>
<dbReference type="Proteomes" id="UP000050996">
    <property type="component" value="Unassembled WGS sequence"/>
</dbReference>
<evidence type="ECO:0000313" key="5">
    <source>
        <dbReference type="Proteomes" id="UP000050996"/>
    </source>
</evidence>
<dbReference type="RefSeq" id="WP_056682895.1">
    <property type="nucleotide sequence ID" value="NZ_LJIX01000006.1"/>
</dbReference>
<name>A0A0Q3VGS5_9BACI</name>
<protein>
    <submittedName>
        <fullName evidence="4">Transcriptional regulator</fullName>
    </submittedName>
</protein>
<keyword evidence="5" id="KW-1185">Reference proteome</keyword>
<dbReference type="STRING" id="1637975.AN957_06225"/>
<dbReference type="InterPro" id="IPR036388">
    <property type="entry name" value="WH-like_DNA-bd_sf"/>
</dbReference>
<sequence>MKLERLISIIFKLLNNEILSASSLAEEFQVSSRTIYRDIEAICAAGIPVVSYHGTNGGFGIIKGYKFDKSLMGSYDILNLITVLSSLSRIFEDKEVEQTIERLKTLDTSGNTSALLVNLESDKTEPASLIDLRKAIQEKRVIHFDYVSKKNEFTSRELEPVHLHYKFRSWYVYGYCRERQNYREFRVSRMLNIILKQEKLLQTHEMKGDSSYSDFDLDGFEDVVIRVNPDSLAEVLDQFQNSSKVFNSDGSMTLTISVYQPLHAGWLKSILLSFGSGAKVLKPVKLQSILLDEAKKIMKVYKDV</sequence>
<dbReference type="PROSITE" id="PS52050">
    <property type="entry name" value="WYL"/>
    <property type="match status" value="1"/>
</dbReference>
<dbReference type="Pfam" id="PF13280">
    <property type="entry name" value="WYL"/>
    <property type="match status" value="1"/>
</dbReference>
<dbReference type="PANTHER" id="PTHR34580">
    <property type="match status" value="1"/>
</dbReference>
<gene>
    <name evidence="4" type="ORF">AN957_06225</name>
</gene>
<evidence type="ECO:0000313" key="4">
    <source>
        <dbReference type="EMBL" id="KQL18223.1"/>
    </source>
</evidence>
<dbReference type="AlphaFoldDB" id="A0A0Q3VGS5"/>
<dbReference type="Pfam" id="PF25583">
    <property type="entry name" value="WCX"/>
    <property type="match status" value="1"/>
</dbReference>
<dbReference type="PIRSF" id="PIRSF016838">
    <property type="entry name" value="PafC"/>
    <property type="match status" value="1"/>
</dbReference>
<proteinExistence type="predicted"/>
<dbReference type="SUPFAM" id="SSF46785">
    <property type="entry name" value="Winged helix' DNA-binding domain"/>
    <property type="match status" value="1"/>
</dbReference>
<dbReference type="PATRIC" id="fig|1637975.4.peg.935"/>
<feature type="domain" description="Helix-turn-helix type 11" evidence="1">
    <location>
        <begin position="5"/>
        <end position="55"/>
    </location>
</feature>
<dbReference type="InterPro" id="IPR028349">
    <property type="entry name" value="PafC-like"/>
</dbReference>
<dbReference type="EMBL" id="LJIX01000006">
    <property type="protein sequence ID" value="KQL18223.1"/>
    <property type="molecule type" value="Genomic_DNA"/>
</dbReference>
<feature type="domain" description="WCX" evidence="3">
    <location>
        <begin position="222"/>
        <end position="297"/>
    </location>
</feature>
<dbReference type="Pfam" id="PF08279">
    <property type="entry name" value="HTH_11"/>
    <property type="match status" value="1"/>
</dbReference>
<evidence type="ECO:0000259" key="1">
    <source>
        <dbReference type="Pfam" id="PF08279"/>
    </source>
</evidence>
<comment type="caution">
    <text evidence="4">The sequence shown here is derived from an EMBL/GenBank/DDBJ whole genome shotgun (WGS) entry which is preliminary data.</text>
</comment>
<dbReference type="InterPro" id="IPR026881">
    <property type="entry name" value="WYL_dom"/>
</dbReference>
<evidence type="ECO:0000259" key="2">
    <source>
        <dbReference type="Pfam" id="PF13280"/>
    </source>
</evidence>
<dbReference type="PANTHER" id="PTHR34580:SF1">
    <property type="entry name" value="PROTEIN PAFC"/>
    <property type="match status" value="1"/>
</dbReference>
<feature type="domain" description="WYL" evidence="2">
    <location>
        <begin position="131"/>
        <end position="193"/>
    </location>
</feature>
<evidence type="ECO:0000259" key="3">
    <source>
        <dbReference type="Pfam" id="PF25583"/>
    </source>
</evidence>
<reference evidence="4 5" key="1">
    <citation type="submission" date="2015-09" db="EMBL/GenBank/DDBJ databases">
        <title>Genome sequencing project for genomic taxonomy and phylogenomics of Bacillus-like bacteria.</title>
        <authorList>
            <person name="Liu B."/>
            <person name="Wang J."/>
            <person name="Zhu Y."/>
            <person name="Liu G."/>
            <person name="Chen Q."/>
            <person name="Chen Z."/>
            <person name="Lan J."/>
            <person name="Che J."/>
            <person name="Ge C."/>
            <person name="Shi H."/>
            <person name="Pan Z."/>
            <person name="Liu X."/>
        </authorList>
    </citation>
    <scope>NUCLEOTIDE SEQUENCE [LARGE SCALE GENOMIC DNA]</scope>
    <source>
        <strain evidence="4 5">FJAT-18043</strain>
    </source>
</reference>
<dbReference type="InterPro" id="IPR036390">
    <property type="entry name" value="WH_DNA-bd_sf"/>
</dbReference>
<dbReference type="InterPro" id="IPR051534">
    <property type="entry name" value="CBASS_pafABC_assoc_protein"/>
</dbReference>
<accession>A0A0Q3VGS5</accession>
<organism evidence="4 5">
    <name type="scientific">Cytobacillus solani</name>
    <dbReference type="NCBI Taxonomy" id="1637975"/>
    <lineage>
        <taxon>Bacteria</taxon>
        <taxon>Bacillati</taxon>
        <taxon>Bacillota</taxon>
        <taxon>Bacilli</taxon>
        <taxon>Bacillales</taxon>
        <taxon>Bacillaceae</taxon>
        <taxon>Cytobacillus</taxon>
    </lineage>
</organism>
<dbReference type="InterPro" id="IPR013196">
    <property type="entry name" value="HTH_11"/>
</dbReference>